<keyword evidence="1" id="KW-1133">Transmembrane helix</keyword>
<proteinExistence type="predicted"/>
<comment type="caution">
    <text evidence="2">The sequence shown here is derived from an EMBL/GenBank/DDBJ whole genome shotgun (WGS) entry which is preliminary data.</text>
</comment>
<gene>
    <name evidence="2" type="ORF">P7H47_01680</name>
</gene>
<dbReference type="RefSeq" id="WP_200898409.1">
    <property type="nucleotide sequence ID" value="NZ_AP035890.1"/>
</dbReference>
<reference evidence="2" key="1">
    <citation type="submission" date="2023-03" db="EMBL/GenBank/DDBJ databases">
        <authorList>
            <person name="Shen W."/>
            <person name="Cai J."/>
        </authorList>
    </citation>
    <scope>NUCLEOTIDE SEQUENCE</scope>
    <source>
        <strain evidence="2">B245-2</strain>
    </source>
</reference>
<dbReference type="EMBL" id="JARQBI010000003">
    <property type="protein sequence ID" value="MDT2795983.1"/>
    <property type="molecule type" value="Genomic_DNA"/>
</dbReference>
<feature type="transmembrane region" description="Helical" evidence="1">
    <location>
        <begin position="9"/>
        <end position="28"/>
    </location>
</feature>
<protein>
    <recommendedName>
        <fullName evidence="4">Serine hydrolase</fullName>
    </recommendedName>
</protein>
<evidence type="ECO:0000313" key="3">
    <source>
        <dbReference type="Proteomes" id="UP001255696"/>
    </source>
</evidence>
<evidence type="ECO:0008006" key="4">
    <source>
        <dbReference type="Google" id="ProtNLM"/>
    </source>
</evidence>
<organism evidence="2 3">
    <name type="scientific">Enterococcus cecorum</name>
    <dbReference type="NCBI Taxonomy" id="44008"/>
    <lineage>
        <taxon>Bacteria</taxon>
        <taxon>Bacillati</taxon>
        <taxon>Bacillota</taxon>
        <taxon>Bacilli</taxon>
        <taxon>Lactobacillales</taxon>
        <taxon>Enterococcaceae</taxon>
        <taxon>Enterococcus</taxon>
    </lineage>
</organism>
<name>A0AAW8TSW1_9ENTE</name>
<accession>A0AAW8TSW1</accession>
<sequence length="92" mass="10851">MKKHRTYKIVLKILLIPFVVLVFAVGLYKTGVYRFDFVKDMYKKIDFKMTTKALSILKDALAFSVYDMEQEKYLFYEGDNQLPTVASLSKFF</sequence>
<keyword evidence="1" id="KW-0812">Transmembrane</keyword>
<dbReference type="Proteomes" id="UP001255696">
    <property type="component" value="Unassembled WGS sequence"/>
</dbReference>
<keyword evidence="1" id="KW-0472">Membrane</keyword>
<dbReference type="AlphaFoldDB" id="A0AAW8TSW1"/>
<evidence type="ECO:0000313" key="2">
    <source>
        <dbReference type="EMBL" id="MDT2795983.1"/>
    </source>
</evidence>
<evidence type="ECO:0000256" key="1">
    <source>
        <dbReference type="SAM" id="Phobius"/>
    </source>
</evidence>